<feature type="compositionally biased region" description="Polar residues" evidence="1">
    <location>
        <begin position="495"/>
        <end position="506"/>
    </location>
</feature>
<dbReference type="AlphaFoldDB" id="A0A371HR84"/>
<evidence type="ECO:0000256" key="1">
    <source>
        <dbReference type="SAM" id="MobiDB-lite"/>
    </source>
</evidence>
<organism evidence="2 3">
    <name type="scientific">Mucuna pruriens</name>
    <name type="common">Velvet bean</name>
    <name type="synonym">Dolichos pruriens</name>
    <dbReference type="NCBI Taxonomy" id="157652"/>
    <lineage>
        <taxon>Eukaryota</taxon>
        <taxon>Viridiplantae</taxon>
        <taxon>Streptophyta</taxon>
        <taxon>Embryophyta</taxon>
        <taxon>Tracheophyta</taxon>
        <taxon>Spermatophyta</taxon>
        <taxon>Magnoliopsida</taxon>
        <taxon>eudicotyledons</taxon>
        <taxon>Gunneridae</taxon>
        <taxon>Pentapetalae</taxon>
        <taxon>rosids</taxon>
        <taxon>fabids</taxon>
        <taxon>Fabales</taxon>
        <taxon>Fabaceae</taxon>
        <taxon>Papilionoideae</taxon>
        <taxon>50 kb inversion clade</taxon>
        <taxon>NPAAA clade</taxon>
        <taxon>indigoferoid/millettioid clade</taxon>
        <taxon>Phaseoleae</taxon>
        <taxon>Mucuna</taxon>
    </lineage>
</organism>
<keyword evidence="3" id="KW-1185">Reference proteome</keyword>
<evidence type="ECO:0000313" key="3">
    <source>
        <dbReference type="Proteomes" id="UP000257109"/>
    </source>
</evidence>
<evidence type="ECO:0000313" key="2">
    <source>
        <dbReference type="EMBL" id="RDY05287.1"/>
    </source>
</evidence>
<gene>
    <name evidence="2" type="ORF">CR513_10894</name>
</gene>
<comment type="caution">
    <text evidence="2">The sequence shown here is derived from an EMBL/GenBank/DDBJ whole genome shotgun (WGS) entry which is preliminary data.</text>
</comment>
<dbReference type="OrthoDB" id="1431496at2759"/>
<reference evidence="2" key="1">
    <citation type="submission" date="2018-05" db="EMBL/GenBank/DDBJ databases">
        <title>Draft genome of Mucuna pruriens seed.</title>
        <authorList>
            <person name="Nnadi N.E."/>
            <person name="Vos R."/>
            <person name="Hasami M.H."/>
            <person name="Devisetty U.K."/>
            <person name="Aguiy J.C."/>
        </authorList>
    </citation>
    <scope>NUCLEOTIDE SEQUENCE [LARGE SCALE GENOMIC DNA]</scope>
    <source>
        <strain evidence="2">JCA_2017</strain>
    </source>
</reference>
<dbReference type="EMBL" id="QJKJ01001913">
    <property type="protein sequence ID" value="RDY05287.1"/>
    <property type="molecule type" value="Genomic_DNA"/>
</dbReference>
<proteinExistence type="predicted"/>
<protein>
    <recommendedName>
        <fullName evidence="4">Retrotransposon gag domain-containing protein</fullName>
    </recommendedName>
</protein>
<name>A0A371HR84_MUCPR</name>
<accession>A0A371HR84</accession>
<feature type="compositionally biased region" description="Low complexity" evidence="1">
    <location>
        <begin position="419"/>
        <end position="441"/>
    </location>
</feature>
<feature type="region of interest" description="Disordered" evidence="1">
    <location>
        <begin position="408"/>
        <end position="449"/>
    </location>
</feature>
<sequence>ASLHLDLFSTLIYFYSFLQLNPPWLPLFESKTGIVHLCCICSDLAETSQIRLCRDHIGPVPAESDSVSAKQYFKECPVDRVGTRPVSGQRLVAKRRLLGRIGTLLSDLTLQNLANGDGTLQLLLAITNDCVSHQLAQDECSAIVIVAFMTRKRNSGSLHPLDLEIEKTLNRIRKSKHMHIGHIGDSIRFITMTDNYEMKLDFSDNPLYESESMENNNRTLKELYPQLELVQSYELKSRLIHLLPKFHCLVGEDPHKHLKEFCMDIPEDYIKIKVFPFSIDRTTKDWLYLQPVICTTWGDMKRMFLEKFFPASRTTTIDNVYFYEGLLMIDKSMIDAASGGAPMDKTPAVARHLILNMANIGKPIDITHIFGEVARCRPASTSPISEAVVPAESKSSVAYNTKVWTSRDHARSESGQLSTIGTMIPGATIPPTTTSTNATMGEQSGNGGLDFTISRKHNCDYTRFKNADGITSRHSKPNAIGQFRNGFLLEDFESNKSVTPHPSPQSAEVEAKPGSDSQLQQPTKNVLLSFLNRVFVTKRSEIDEDLLKLFKKVEINILLLDTIKQIP</sequence>
<evidence type="ECO:0008006" key="4">
    <source>
        <dbReference type="Google" id="ProtNLM"/>
    </source>
</evidence>
<dbReference type="PANTHER" id="PTHR33223:SF3">
    <property type="match status" value="1"/>
</dbReference>
<feature type="non-terminal residue" evidence="2">
    <location>
        <position position="1"/>
    </location>
</feature>
<dbReference type="Proteomes" id="UP000257109">
    <property type="component" value="Unassembled WGS sequence"/>
</dbReference>
<dbReference type="PANTHER" id="PTHR33223">
    <property type="entry name" value="CCHC-TYPE DOMAIN-CONTAINING PROTEIN"/>
    <property type="match status" value="1"/>
</dbReference>
<feature type="region of interest" description="Disordered" evidence="1">
    <location>
        <begin position="494"/>
        <end position="519"/>
    </location>
</feature>
<feature type="non-terminal residue" evidence="2">
    <location>
        <position position="567"/>
    </location>
</feature>